<feature type="compositionally biased region" description="Basic and acidic residues" evidence="1">
    <location>
        <begin position="1097"/>
        <end position="1119"/>
    </location>
</feature>
<feature type="region of interest" description="Disordered" evidence="1">
    <location>
        <begin position="170"/>
        <end position="231"/>
    </location>
</feature>
<evidence type="ECO:0000256" key="1">
    <source>
        <dbReference type="SAM" id="MobiDB-lite"/>
    </source>
</evidence>
<feature type="compositionally biased region" description="Low complexity" evidence="1">
    <location>
        <begin position="1012"/>
        <end position="1022"/>
    </location>
</feature>
<dbReference type="InterPro" id="IPR014710">
    <property type="entry name" value="RmlC-like_jellyroll"/>
</dbReference>
<reference evidence="3" key="1">
    <citation type="submission" date="2025-08" db="UniProtKB">
        <authorList>
            <consortium name="RefSeq"/>
        </authorList>
    </citation>
    <scope>IDENTIFICATION</scope>
</reference>
<gene>
    <name evidence="3" type="primary">Cenp-C</name>
</gene>
<dbReference type="GeneID" id="108007055"/>
<dbReference type="RefSeq" id="XP_065722844.2">
    <property type="nucleotide sequence ID" value="XM_065866772.2"/>
</dbReference>
<feature type="compositionally biased region" description="Basic and acidic residues" evidence="1">
    <location>
        <begin position="1039"/>
        <end position="1052"/>
    </location>
</feature>
<feature type="compositionally biased region" description="Polar residues" evidence="1">
    <location>
        <begin position="170"/>
        <end position="179"/>
    </location>
</feature>
<feature type="compositionally biased region" description="Acidic residues" evidence="1">
    <location>
        <begin position="1314"/>
        <end position="1324"/>
    </location>
</feature>
<feature type="compositionally biased region" description="Polar residues" evidence="1">
    <location>
        <begin position="724"/>
        <end position="734"/>
    </location>
</feature>
<feature type="compositionally biased region" description="Basic and acidic residues" evidence="1">
    <location>
        <begin position="557"/>
        <end position="572"/>
    </location>
</feature>
<organism evidence="2 3">
    <name type="scientific">Drosophila suzukii</name>
    <name type="common">Spotted-wing drosophila fruit fly</name>
    <dbReference type="NCBI Taxonomy" id="28584"/>
    <lineage>
        <taxon>Eukaryota</taxon>
        <taxon>Metazoa</taxon>
        <taxon>Ecdysozoa</taxon>
        <taxon>Arthropoda</taxon>
        <taxon>Hexapoda</taxon>
        <taxon>Insecta</taxon>
        <taxon>Pterygota</taxon>
        <taxon>Neoptera</taxon>
        <taxon>Endopterygota</taxon>
        <taxon>Diptera</taxon>
        <taxon>Brachycera</taxon>
        <taxon>Muscomorpha</taxon>
        <taxon>Ephydroidea</taxon>
        <taxon>Drosophilidae</taxon>
        <taxon>Drosophila</taxon>
        <taxon>Sophophora</taxon>
    </lineage>
</organism>
<feature type="compositionally biased region" description="Basic residues" evidence="1">
    <location>
        <begin position="1194"/>
        <end position="1205"/>
    </location>
</feature>
<feature type="region of interest" description="Disordered" evidence="1">
    <location>
        <begin position="1182"/>
        <end position="1252"/>
    </location>
</feature>
<protein>
    <submittedName>
        <fullName evidence="3">Uncharacterized protein Cenp-C</fullName>
    </submittedName>
</protein>
<name>A0AB40DEW2_DROSZ</name>
<evidence type="ECO:0000313" key="3">
    <source>
        <dbReference type="RefSeq" id="XP_065722844.2"/>
    </source>
</evidence>
<accession>A0AB40DEW2</accession>
<feature type="compositionally biased region" description="Low complexity" evidence="1">
    <location>
        <begin position="979"/>
        <end position="990"/>
    </location>
</feature>
<dbReference type="Proteomes" id="UP001652628">
    <property type="component" value="Chromosome 3"/>
</dbReference>
<feature type="compositionally biased region" description="Acidic residues" evidence="1">
    <location>
        <begin position="788"/>
        <end position="800"/>
    </location>
</feature>
<proteinExistence type="predicted"/>
<sequence>MSKPQNDDTLELDEILSQPVKDKERFAAFMLRKLAENKPPQNGNLFGNFKLDFDLDFEAPLIKKTKPKAKVPEVQPTVLRELTTTSDAAPEQPNKPPVDQASNENQPPPNTSPTLSPNHRRSLRRSGNIPGSDKLRRHAIRRRSRSCGRQLLPEFEEAINLTRSLSSPVNFVPEISSTPCAEKPKQDDAKTAGNPADKQKEPVEKPAVQPEKPAEKPAEKSLPPEVKSPSRTSILAAEIEQICKERQNSFYNNVLQLEYTGRAPYSRPSTPPSQSVASLRRTYTMEKGPAPGQLLLSPSNRCESIIKSPVVKLKRTNQEVTVPDTPQRPSHEPTWQSQPQPEFVVPETQPQDLGDLVQTLSRNASGPIVVINTTNPNQSVRRNSVQVETPPTSPLRSFSQPVSSATNFEAAPSPKPKDQTLPVVENVDAIMTDDESDEQPSSAALNLAPPGGNTTRQRRLRNSNRVRVTAETKESSMHLLNLHRSDNAKKTRPRMTTVPLNKAPSAPINGEQFANELARMSNYEILDLRKRISDEVVPLNGHKRRSEMLIQQELMRRNMMDERDGLPRKPSSDSDSEEEYLQVTRRTRSNIRRSSERSKRGRPRSNRRDPPMTTELKNYLGLSNTMEIRRKLSREGKRSLYTKGDSNVEDYDSSSPVKLPRLSKSIQIVPPPPASLRYSQSMQNLRRSTRFDFDDVVMAAPPEFHNTGNNDSIEIAPPPPEYLVNTQNRSTIGRKSQKDNLVPPPPEYNEQSKDDEQPRIGTARPSQQSIRRKTKVNELVPPPFEYIEQQENEGVEEQNGNDETSKKPELSLQPRQSGQKTKKDSVVPPPLEYINPPENEDEEEQDRNDEPPRKSLKNTRKTAEYNTTNRDMEDKLEHNEPPEPLENGNGDSRRLRRTRTKSDNLKPSVQKARKSGVVPSPNTADDVEDEERVSSEDQVIKSRGSGKESQKKKLSKTKTQQDEVVPLTLECIEGPNDVAPESTPSASETSSSKKKRNHQIVSRSQEVDQLPNLSSKSHNLSNNRKRPGADEEINADPTTQEKEIIEKSEQMESLRVNTPTPPPAPKSSDVSSKNLPVHEASMDEDDVPSTSRAALEALHRSQRMEKNQSKDVSNDDVVFKKPVAPAPRARYKKHKSEVDKLKLSKVPVNLDDTSGIRRSKRGQVPLQMSWCHTMDPTQFGFMRDIAQPPSQNSKGKKANLSKTKKASVEKTKKATEDKLLVSRGPLCSSTPRNAEKGPEAIPDSESLGISPLAWEDTAPAAVQTVVEKVAKKRGRPKRQAQVMQTETQSEPDAEPEEAMASCVTPFRNDHDPETEPEPEPDPDPEPNVPPATPLRDEQEEASIQLMHWLRGVRDFQPTPGMSDENASVSTANELVFTQVDGIDYAFYNTKEKATLGYMRFQPHQTRNKKRAKVHPLKFIVQFGEFAVQTQSEGEEEEVHATLRVGDMIEIDKGTKYSIQNAIDDVSVLMVIRS</sequence>
<evidence type="ECO:0000313" key="2">
    <source>
        <dbReference type="Proteomes" id="UP001652628"/>
    </source>
</evidence>
<feature type="compositionally biased region" description="Polar residues" evidence="1">
    <location>
        <begin position="371"/>
        <end position="407"/>
    </location>
</feature>
<feature type="compositionally biased region" description="Basic and acidic residues" evidence="1">
    <location>
        <begin position="870"/>
        <end position="881"/>
    </location>
</feature>
<feature type="region of interest" description="Disordered" evidence="1">
    <location>
        <begin position="370"/>
        <end position="420"/>
    </location>
</feature>
<feature type="region of interest" description="Disordered" evidence="1">
    <location>
        <begin position="317"/>
        <end position="342"/>
    </location>
</feature>
<feature type="region of interest" description="Disordered" evidence="1">
    <location>
        <begin position="1270"/>
        <end position="1338"/>
    </location>
</feature>
<feature type="region of interest" description="Disordered" evidence="1">
    <location>
        <begin position="637"/>
        <end position="657"/>
    </location>
</feature>
<feature type="compositionally biased region" description="Acidic residues" evidence="1">
    <location>
        <begin position="838"/>
        <end position="847"/>
    </location>
</feature>
<feature type="compositionally biased region" description="Basic and acidic residues" evidence="1">
    <location>
        <begin position="932"/>
        <end position="951"/>
    </location>
</feature>
<feature type="region of interest" description="Disordered" evidence="1">
    <location>
        <begin position="81"/>
        <end position="142"/>
    </location>
</feature>
<feature type="region of interest" description="Disordered" evidence="1">
    <location>
        <begin position="702"/>
        <end position="1136"/>
    </location>
</feature>
<feature type="region of interest" description="Disordered" evidence="1">
    <location>
        <begin position="557"/>
        <end position="615"/>
    </location>
</feature>
<feature type="compositionally biased region" description="Basic and acidic residues" evidence="1">
    <location>
        <begin position="1206"/>
        <end position="1220"/>
    </location>
</feature>
<keyword evidence="2" id="KW-1185">Reference proteome</keyword>
<feature type="region of interest" description="Disordered" evidence="1">
    <location>
        <begin position="433"/>
        <end position="458"/>
    </location>
</feature>
<dbReference type="Gene3D" id="2.60.120.10">
    <property type="entry name" value="Jelly Rolls"/>
    <property type="match status" value="1"/>
</dbReference>